<feature type="transmembrane region" description="Helical" evidence="2">
    <location>
        <begin position="213"/>
        <end position="234"/>
    </location>
</feature>
<evidence type="ECO:0000256" key="1">
    <source>
        <dbReference type="SAM" id="MobiDB-lite"/>
    </source>
</evidence>
<accession>A0A1D2A685</accession>
<name>A0A1D2A685_AUXPR</name>
<keyword evidence="2" id="KW-1133">Transmembrane helix</keyword>
<sequence length="294" mass="30775">MRSSSPRKLSWIARSSHRLSGNLSLSSLLEPGCHPGFLTDPSLRALAPRRPPRSPPLGTGNMLHKYYARNRVTRSTRPSHRVAPVGRSLTLDSEPKFGSDAEQPCPSAGRGLEVFPLPSPSVGSNWEEADSQLSTPLGSPRSTTGSYTSALSPQRACGGSFRDGSVSPGKDLPTSSPDHVRAKQAPSPTRLAALPEAHAVDTPEALPGPSGHIVAFLAAILALAQILCATLGLLNDPSIVAHRAKEVWRNSGADLATQRIWAGAGACAGVLMAVRELGAQLLGSRSSGKARIAS</sequence>
<keyword evidence="2" id="KW-0472">Membrane</keyword>
<proteinExistence type="predicted"/>
<evidence type="ECO:0000313" key="3">
    <source>
        <dbReference type="EMBL" id="JAT74561.1"/>
    </source>
</evidence>
<gene>
    <name evidence="3" type="ORF">g.13083</name>
</gene>
<dbReference type="AlphaFoldDB" id="A0A1D2A685"/>
<feature type="region of interest" description="Disordered" evidence="1">
    <location>
        <begin position="89"/>
        <end position="186"/>
    </location>
</feature>
<reference evidence="3" key="1">
    <citation type="submission" date="2015-08" db="EMBL/GenBank/DDBJ databases">
        <authorList>
            <person name="Babu N.S."/>
            <person name="Beckwith C.J."/>
            <person name="Beseler K.G."/>
            <person name="Brison A."/>
            <person name="Carone J.V."/>
            <person name="Caskin T.P."/>
            <person name="Diamond M."/>
            <person name="Durham M.E."/>
            <person name="Foxe J.M."/>
            <person name="Go M."/>
            <person name="Henderson B.A."/>
            <person name="Jones I.B."/>
            <person name="McGettigan J.A."/>
            <person name="Micheletti S.J."/>
            <person name="Nasrallah M.E."/>
            <person name="Ortiz D."/>
            <person name="Piller C.R."/>
            <person name="Privatt S.R."/>
            <person name="Schneider S.L."/>
            <person name="Sharp S."/>
            <person name="Smith T.C."/>
            <person name="Stanton J.D."/>
            <person name="Ullery H.E."/>
            <person name="Wilson R.J."/>
            <person name="Serrano M.G."/>
            <person name="Buck G."/>
            <person name="Lee V."/>
            <person name="Wang Y."/>
            <person name="Carvalho R."/>
            <person name="Voegtly L."/>
            <person name="Shi R."/>
            <person name="Duckworth R."/>
            <person name="Johnson A."/>
            <person name="Loviza R."/>
            <person name="Walstead R."/>
            <person name="Shah Z."/>
            <person name="Kiflezghi M."/>
            <person name="Wade K."/>
            <person name="Ball S.L."/>
            <person name="Bradley K.W."/>
            <person name="Asai D.J."/>
            <person name="Bowman C.A."/>
            <person name="Russell D.A."/>
            <person name="Pope W.H."/>
            <person name="Jacobs-Sera D."/>
            <person name="Hendrix R.W."/>
            <person name="Hatfull G.F."/>
        </authorList>
    </citation>
    <scope>NUCLEOTIDE SEQUENCE</scope>
</reference>
<feature type="compositionally biased region" description="Polar residues" evidence="1">
    <location>
        <begin position="131"/>
        <end position="152"/>
    </location>
</feature>
<keyword evidence="2" id="KW-0812">Transmembrane</keyword>
<organism evidence="3">
    <name type="scientific">Auxenochlorella protothecoides</name>
    <name type="common">Green microalga</name>
    <name type="synonym">Chlorella protothecoides</name>
    <dbReference type="NCBI Taxonomy" id="3075"/>
    <lineage>
        <taxon>Eukaryota</taxon>
        <taxon>Viridiplantae</taxon>
        <taxon>Chlorophyta</taxon>
        <taxon>core chlorophytes</taxon>
        <taxon>Trebouxiophyceae</taxon>
        <taxon>Chlorellales</taxon>
        <taxon>Chlorellaceae</taxon>
        <taxon>Auxenochlorella</taxon>
    </lineage>
</organism>
<protein>
    <submittedName>
        <fullName evidence="3">Uncharacterized protein</fullName>
    </submittedName>
</protein>
<dbReference type="EMBL" id="GDKF01004061">
    <property type="protein sequence ID" value="JAT74561.1"/>
    <property type="molecule type" value="Transcribed_RNA"/>
</dbReference>
<evidence type="ECO:0000256" key="2">
    <source>
        <dbReference type="SAM" id="Phobius"/>
    </source>
</evidence>